<proteinExistence type="predicted"/>
<keyword evidence="2" id="KW-0472">Membrane</keyword>
<dbReference type="Proteomes" id="UP001596445">
    <property type="component" value="Unassembled WGS sequence"/>
</dbReference>
<keyword evidence="2" id="KW-0812">Transmembrane</keyword>
<dbReference type="InterPro" id="IPR013783">
    <property type="entry name" value="Ig-like_fold"/>
</dbReference>
<evidence type="ECO:0000256" key="1">
    <source>
        <dbReference type="SAM" id="MobiDB-lite"/>
    </source>
</evidence>
<comment type="caution">
    <text evidence="3">The sequence shown here is derived from an EMBL/GenBank/DDBJ whole genome shotgun (WGS) entry which is preliminary data.</text>
</comment>
<dbReference type="EMBL" id="JBHSZI010000001">
    <property type="protein sequence ID" value="MFC7057455.1"/>
    <property type="molecule type" value="Genomic_DNA"/>
</dbReference>
<sequence length="202" mass="21534">MLQTTADGFSEWTAAAKTPELNITDTEIDVQAATTDEEVTIQVFVTNTGGADGTYEAQLFANEEIVDRKDITVPSNRTAIIDFVRSFDQPNEYEVQVNDVPVGEIEITEDEEVEVSDPDDDGESGEGSGETNESTPGTDDETAENGSQSTEEATEIEEDDGGGDLFGPGFGPMVAVLAIALVLLGRIRYGQRPASDDGDGTE</sequence>
<dbReference type="AlphaFoldDB" id="A0ABD5VW90"/>
<gene>
    <name evidence="3" type="ORF">ACFQQG_03805</name>
</gene>
<feature type="compositionally biased region" description="Acidic residues" evidence="1">
    <location>
        <begin position="152"/>
        <end position="162"/>
    </location>
</feature>
<name>A0ABD5VW90_9EURY</name>
<evidence type="ECO:0000256" key="2">
    <source>
        <dbReference type="SAM" id="Phobius"/>
    </source>
</evidence>
<keyword evidence="2" id="KW-1133">Transmembrane helix</keyword>
<feature type="compositionally biased region" description="Acidic residues" evidence="1">
    <location>
        <begin position="106"/>
        <end position="124"/>
    </location>
</feature>
<accession>A0ABD5VW90</accession>
<organism evidence="3 4">
    <name type="scientific">Halovenus salina</name>
    <dbReference type="NCBI Taxonomy" id="1510225"/>
    <lineage>
        <taxon>Archaea</taxon>
        <taxon>Methanobacteriati</taxon>
        <taxon>Methanobacteriota</taxon>
        <taxon>Stenosarchaea group</taxon>
        <taxon>Halobacteria</taxon>
        <taxon>Halobacteriales</taxon>
        <taxon>Haloarculaceae</taxon>
        <taxon>Halovenus</taxon>
    </lineage>
</organism>
<evidence type="ECO:0008006" key="5">
    <source>
        <dbReference type="Google" id="ProtNLM"/>
    </source>
</evidence>
<feature type="transmembrane region" description="Helical" evidence="2">
    <location>
        <begin position="165"/>
        <end position="184"/>
    </location>
</feature>
<dbReference type="Gene3D" id="2.60.40.10">
    <property type="entry name" value="Immunoglobulins"/>
    <property type="match status" value="1"/>
</dbReference>
<keyword evidence="4" id="KW-1185">Reference proteome</keyword>
<feature type="region of interest" description="Disordered" evidence="1">
    <location>
        <begin position="100"/>
        <end position="169"/>
    </location>
</feature>
<reference evidence="3 4" key="1">
    <citation type="journal article" date="2019" name="Int. J. Syst. Evol. Microbiol.">
        <title>The Global Catalogue of Microorganisms (GCM) 10K type strain sequencing project: providing services to taxonomists for standard genome sequencing and annotation.</title>
        <authorList>
            <consortium name="The Broad Institute Genomics Platform"/>
            <consortium name="The Broad Institute Genome Sequencing Center for Infectious Disease"/>
            <person name="Wu L."/>
            <person name="Ma J."/>
        </authorList>
    </citation>
    <scope>NUCLEOTIDE SEQUENCE [LARGE SCALE GENOMIC DNA]</scope>
    <source>
        <strain evidence="3 4">JCM 30072</strain>
    </source>
</reference>
<evidence type="ECO:0000313" key="3">
    <source>
        <dbReference type="EMBL" id="MFC7057455.1"/>
    </source>
</evidence>
<dbReference type="RefSeq" id="WP_382184244.1">
    <property type="nucleotide sequence ID" value="NZ_JBHSZI010000001.1"/>
</dbReference>
<protein>
    <recommendedName>
        <fullName evidence="5">CARDB domain-containing protein</fullName>
    </recommendedName>
</protein>
<evidence type="ECO:0000313" key="4">
    <source>
        <dbReference type="Proteomes" id="UP001596445"/>
    </source>
</evidence>